<evidence type="ECO:0000313" key="2">
    <source>
        <dbReference type="EMBL" id="OZI73710.1"/>
    </source>
</evidence>
<sequence>MELQAFLGAGALPAIGSDGLALRVLRRQDASDWYAYLRDPAVTRHTSWRLAGVADLEQLITACLAGQPAGPVRLAIADTASDRLRGTIGFNEISAPHQRAEIAYDLAPELWNRGIASRACAAVAAWALGSLGLQRVQATVLDSNLASRRVLERAGFHAEGLLAAYRVVRGEPRDFWMYARTRDARPRR</sequence>
<dbReference type="InterPro" id="IPR000182">
    <property type="entry name" value="GNAT_dom"/>
</dbReference>
<dbReference type="AlphaFoldDB" id="A0A261VJD0"/>
<organism evidence="2 3">
    <name type="scientific">Bordetella genomosp. 2</name>
    <dbReference type="NCBI Taxonomy" id="1983456"/>
    <lineage>
        <taxon>Bacteria</taxon>
        <taxon>Pseudomonadati</taxon>
        <taxon>Pseudomonadota</taxon>
        <taxon>Betaproteobacteria</taxon>
        <taxon>Burkholderiales</taxon>
        <taxon>Alcaligenaceae</taxon>
        <taxon>Bordetella</taxon>
    </lineage>
</organism>
<dbReference type="PROSITE" id="PS51186">
    <property type="entry name" value="GNAT"/>
    <property type="match status" value="1"/>
</dbReference>
<feature type="domain" description="N-acetyltransferase" evidence="1">
    <location>
        <begin position="20"/>
        <end position="182"/>
    </location>
</feature>
<evidence type="ECO:0000259" key="1">
    <source>
        <dbReference type="PROSITE" id="PS51186"/>
    </source>
</evidence>
<dbReference type="Pfam" id="PF13302">
    <property type="entry name" value="Acetyltransf_3"/>
    <property type="match status" value="1"/>
</dbReference>
<dbReference type="EMBL" id="NEVT01000007">
    <property type="protein sequence ID" value="OZI73710.1"/>
    <property type="molecule type" value="Genomic_DNA"/>
</dbReference>
<dbReference type="GO" id="GO:0008999">
    <property type="term" value="F:protein-N-terminal-alanine acetyltransferase activity"/>
    <property type="evidence" value="ECO:0007669"/>
    <property type="project" value="TreeGrafter"/>
</dbReference>
<dbReference type="PANTHER" id="PTHR43441:SF11">
    <property type="entry name" value="RIBOSOMAL-PROTEIN-SERINE ACETYLTRANSFERASE"/>
    <property type="match status" value="1"/>
</dbReference>
<dbReference type="InterPro" id="IPR051908">
    <property type="entry name" value="Ribosomal_N-acetyltransferase"/>
</dbReference>
<dbReference type="Gene3D" id="3.40.630.30">
    <property type="match status" value="1"/>
</dbReference>
<comment type="caution">
    <text evidence="2">The sequence shown here is derived from an EMBL/GenBank/DDBJ whole genome shotgun (WGS) entry which is preliminary data.</text>
</comment>
<dbReference type="PANTHER" id="PTHR43441">
    <property type="entry name" value="RIBOSOMAL-PROTEIN-SERINE ACETYLTRANSFERASE"/>
    <property type="match status" value="1"/>
</dbReference>
<proteinExistence type="predicted"/>
<dbReference type="RefSeq" id="WP_094807435.1">
    <property type="nucleotide sequence ID" value="NZ_NEVT01000007.1"/>
</dbReference>
<accession>A0A261VJD0</accession>
<reference evidence="3" key="1">
    <citation type="submission" date="2017-05" db="EMBL/GenBank/DDBJ databases">
        <title>Complete and WGS of Bordetella genogroups.</title>
        <authorList>
            <person name="Spilker T."/>
            <person name="Lipuma J."/>
        </authorList>
    </citation>
    <scope>NUCLEOTIDE SEQUENCE [LARGE SCALE GENOMIC DNA]</scope>
    <source>
        <strain evidence="3">AU8256</strain>
    </source>
</reference>
<dbReference type="SUPFAM" id="SSF55729">
    <property type="entry name" value="Acyl-CoA N-acyltransferases (Nat)"/>
    <property type="match status" value="1"/>
</dbReference>
<name>A0A261VJD0_9BORD</name>
<keyword evidence="3" id="KW-1185">Reference proteome</keyword>
<gene>
    <name evidence="2" type="ORF">CAL24_17840</name>
</gene>
<dbReference type="GO" id="GO:0005737">
    <property type="term" value="C:cytoplasm"/>
    <property type="evidence" value="ECO:0007669"/>
    <property type="project" value="TreeGrafter"/>
</dbReference>
<dbReference type="Proteomes" id="UP000215633">
    <property type="component" value="Unassembled WGS sequence"/>
</dbReference>
<dbReference type="GO" id="GO:1990189">
    <property type="term" value="F:protein N-terminal-serine acetyltransferase activity"/>
    <property type="evidence" value="ECO:0007669"/>
    <property type="project" value="TreeGrafter"/>
</dbReference>
<protein>
    <recommendedName>
        <fullName evidence="1">N-acetyltransferase domain-containing protein</fullName>
    </recommendedName>
</protein>
<evidence type="ECO:0000313" key="3">
    <source>
        <dbReference type="Proteomes" id="UP000215633"/>
    </source>
</evidence>
<dbReference type="InterPro" id="IPR016181">
    <property type="entry name" value="Acyl_CoA_acyltransferase"/>
</dbReference>